<name>A0A6I1ERW4_9BURK</name>
<reference evidence="2 3" key="1">
    <citation type="submission" date="2019-10" db="EMBL/GenBank/DDBJ databases">
        <title>Genome diversity of Sutterella seckii.</title>
        <authorList>
            <person name="Chaplin A.V."/>
            <person name="Sokolova S.R."/>
            <person name="Mosin K.A."/>
            <person name="Ivanova E.L."/>
            <person name="Kochetkova T.O."/>
            <person name="Goltsov A.Y."/>
            <person name="Trofimov D.Y."/>
            <person name="Efimov B.A."/>
        </authorList>
    </citation>
    <scope>NUCLEOTIDE SEQUENCE [LARGE SCALE GENOMIC DNA]</scope>
    <source>
        <strain evidence="2 3">ASD393</strain>
    </source>
</reference>
<accession>A0A6I1ERW4</accession>
<protein>
    <submittedName>
        <fullName evidence="2">Uncharacterized protein</fullName>
    </submittedName>
</protein>
<feature type="region of interest" description="Disordered" evidence="1">
    <location>
        <begin position="27"/>
        <end position="50"/>
    </location>
</feature>
<evidence type="ECO:0000256" key="1">
    <source>
        <dbReference type="SAM" id="MobiDB-lite"/>
    </source>
</evidence>
<sequence length="112" mass="12684">MPDGFFFVSEEQKIFLRELLNPVRTIRSSSRTSAESRHLPTAMKPRSLQQSCSPALGLRLPLMLQGKSKIKRRLPFPENDASFLEPRLESAMHLETREADQAGSFIINIGTK</sequence>
<dbReference type="EMBL" id="WEHX01000042">
    <property type="protein sequence ID" value="KAB7659036.1"/>
    <property type="molecule type" value="Genomic_DNA"/>
</dbReference>
<comment type="caution">
    <text evidence="2">The sequence shown here is derived from an EMBL/GenBank/DDBJ whole genome shotgun (WGS) entry which is preliminary data.</text>
</comment>
<gene>
    <name evidence="2" type="ORF">GBM95_07105</name>
</gene>
<evidence type="ECO:0000313" key="2">
    <source>
        <dbReference type="EMBL" id="KAB7659036.1"/>
    </source>
</evidence>
<dbReference type="Proteomes" id="UP000430564">
    <property type="component" value="Unassembled WGS sequence"/>
</dbReference>
<evidence type="ECO:0000313" key="3">
    <source>
        <dbReference type="Proteomes" id="UP000430564"/>
    </source>
</evidence>
<proteinExistence type="predicted"/>
<organism evidence="2 3">
    <name type="scientific">Sutterella seckii</name>
    <dbReference type="NCBI Taxonomy" id="1944635"/>
    <lineage>
        <taxon>Bacteria</taxon>
        <taxon>Pseudomonadati</taxon>
        <taxon>Pseudomonadota</taxon>
        <taxon>Betaproteobacteria</taxon>
        <taxon>Burkholderiales</taxon>
        <taxon>Sutterellaceae</taxon>
        <taxon>Sutterella</taxon>
    </lineage>
</organism>
<dbReference type="RefSeq" id="WP_152158463.1">
    <property type="nucleotide sequence ID" value="NZ_WEHX01000042.1"/>
</dbReference>
<dbReference type="AlphaFoldDB" id="A0A6I1ERW4"/>